<dbReference type="Pfam" id="PF18914">
    <property type="entry name" value="DUF5666"/>
    <property type="match status" value="1"/>
</dbReference>
<feature type="compositionally biased region" description="Gly residues" evidence="1">
    <location>
        <begin position="378"/>
        <end position="397"/>
    </location>
</feature>
<evidence type="ECO:0000313" key="3">
    <source>
        <dbReference type="EMBL" id="MDQ0439814.1"/>
    </source>
</evidence>
<evidence type="ECO:0000256" key="1">
    <source>
        <dbReference type="SAM" id="MobiDB-lite"/>
    </source>
</evidence>
<sequence length="397" mass="41085">MSVKLSLSRRHLLRALGSVFLFPTPGARAQDDKPADRGIGGTGISRSGVDNVYGFVGTIERFGSIFVNGVRIQYGRNVRVRIDGAPASVRDLRIGQVVRVTATARGDTYSTTAIDVTSIVVGRIEKVEGSRLTVLGQTVIADRLPAAKWWKAGARVAIGGLRRPDGAIVASLIQRRRSGPDRITGTPLLSNDQVRIGTLALYGLDRKLIGRPLAIAGRPADGGLVVADATLDGLPRGNNLTRLSIEAYVTRDGQDIRVGSDLLIRDVGQATFNAHGRTVVTATIDRSGAARLDSIRSEGKGQRWGNGNAPPGIIRDRFDNGPGDGPNGFNPFGGQPPSGPGHDRSGMGGPLGNAPGPGGGTTGMTGGMNRDGPPPSGGFNGGGFGDGNGPGPGGMGR</sequence>
<evidence type="ECO:0000313" key="4">
    <source>
        <dbReference type="Proteomes" id="UP001241603"/>
    </source>
</evidence>
<keyword evidence="4" id="KW-1185">Reference proteome</keyword>
<accession>A0ABU0HEB9</accession>
<dbReference type="RefSeq" id="WP_266350698.1">
    <property type="nucleotide sequence ID" value="NZ_JAPKNG010000006.1"/>
</dbReference>
<dbReference type="Proteomes" id="UP001241603">
    <property type="component" value="Unassembled WGS sequence"/>
</dbReference>
<proteinExistence type="predicted"/>
<dbReference type="EMBL" id="JAUSVO010000006">
    <property type="protein sequence ID" value="MDQ0439814.1"/>
    <property type="molecule type" value="Genomic_DNA"/>
</dbReference>
<gene>
    <name evidence="3" type="ORF">QO014_004220</name>
</gene>
<feature type="domain" description="DUF5666" evidence="2">
    <location>
        <begin position="122"/>
        <end position="173"/>
    </location>
</feature>
<evidence type="ECO:0000259" key="2">
    <source>
        <dbReference type="Pfam" id="PF18914"/>
    </source>
</evidence>
<name>A0ABU0HEB9_9HYPH</name>
<feature type="region of interest" description="Disordered" evidence="1">
    <location>
        <begin position="295"/>
        <end position="397"/>
    </location>
</feature>
<protein>
    <recommendedName>
        <fullName evidence="2">DUF5666 domain-containing protein</fullName>
    </recommendedName>
</protein>
<dbReference type="InterPro" id="IPR043724">
    <property type="entry name" value="DUF5666"/>
</dbReference>
<feature type="compositionally biased region" description="Gly residues" evidence="1">
    <location>
        <begin position="346"/>
        <end position="366"/>
    </location>
</feature>
<organism evidence="3 4">
    <name type="scientific">Kaistia dalseonensis</name>
    <dbReference type="NCBI Taxonomy" id="410840"/>
    <lineage>
        <taxon>Bacteria</taxon>
        <taxon>Pseudomonadati</taxon>
        <taxon>Pseudomonadota</taxon>
        <taxon>Alphaproteobacteria</taxon>
        <taxon>Hyphomicrobiales</taxon>
        <taxon>Kaistiaceae</taxon>
        <taxon>Kaistia</taxon>
    </lineage>
</organism>
<reference evidence="3 4" key="1">
    <citation type="submission" date="2023-07" db="EMBL/GenBank/DDBJ databases">
        <title>Genomic Encyclopedia of Type Strains, Phase IV (KMG-IV): sequencing the most valuable type-strain genomes for metagenomic binning, comparative biology and taxonomic classification.</title>
        <authorList>
            <person name="Goeker M."/>
        </authorList>
    </citation>
    <scope>NUCLEOTIDE SEQUENCE [LARGE SCALE GENOMIC DNA]</scope>
    <source>
        <strain evidence="3 4">B6-8</strain>
    </source>
</reference>
<comment type="caution">
    <text evidence="3">The sequence shown here is derived from an EMBL/GenBank/DDBJ whole genome shotgun (WGS) entry which is preliminary data.</text>
</comment>